<dbReference type="EMBL" id="FUWJ01000001">
    <property type="protein sequence ID" value="SJZ38008.1"/>
    <property type="molecule type" value="Genomic_DNA"/>
</dbReference>
<dbReference type="Proteomes" id="UP000190092">
    <property type="component" value="Unassembled WGS sequence"/>
</dbReference>
<evidence type="ECO:0000256" key="1">
    <source>
        <dbReference type="ARBA" id="ARBA00004196"/>
    </source>
</evidence>
<keyword evidence="3" id="KW-1133">Transmembrane helix</keyword>
<keyword evidence="3" id="KW-0472">Membrane</keyword>
<keyword evidence="7" id="KW-1185">Reference proteome</keyword>
<evidence type="ECO:0000313" key="6">
    <source>
        <dbReference type="EMBL" id="SJZ38008.1"/>
    </source>
</evidence>
<dbReference type="Gene3D" id="2.40.30.170">
    <property type="match status" value="1"/>
</dbReference>
<gene>
    <name evidence="6" type="ORF">SAMN02745126_00757</name>
</gene>
<organism evidence="6 7">
    <name type="scientific">Enhydrobacter aerosaccus</name>
    <dbReference type="NCBI Taxonomy" id="225324"/>
    <lineage>
        <taxon>Bacteria</taxon>
        <taxon>Pseudomonadati</taxon>
        <taxon>Pseudomonadota</taxon>
        <taxon>Alphaproteobacteria</taxon>
        <taxon>Hyphomicrobiales</taxon>
        <taxon>Enhydrobacter</taxon>
    </lineage>
</organism>
<feature type="domain" description="Multidrug export protein EmrA/FarA alpha-helical hairpin" evidence="4">
    <location>
        <begin position="93"/>
        <end position="213"/>
    </location>
</feature>
<dbReference type="OrthoDB" id="9811754at2"/>
<evidence type="ECO:0000259" key="4">
    <source>
        <dbReference type="Pfam" id="PF25885"/>
    </source>
</evidence>
<comment type="subcellular location">
    <subcellularLocation>
        <location evidence="1">Cell envelope</location>
    </subcellularLocation>
</comment>
<name>A0A1T4K6C1_9HYPH</name>
<dbReference type="InterPro" id="IPR058634">
    <property type="entry name" value="AaeA-lik-b-barrel"/>
</dbReference>
<dbReference type="AlphaFoldDB" id="A0A1T4K6C1"/>
<dbReference type="STRING" id="225324.SAMN02745126_00757"/>
<dbReference type="GO" id="GO:0030313">
    <property type="term" value="C:cell envelope"/>
    <property type="evidence" value="ECO:0007669"/>
    <property type="project" value="UniProtKB-SubCell"/>
</dbReference>
<proteinExistence type="predicted"/>
<evidence type="ECO:0000259" key="5">
    <source>
        <dbReference type="Pfam" id="PF25963"/>
    </source>
</evidence>
<dbReference type="PANTHER" id="PTHR30386">
    <property type="entry name" value="MEMBRANE FUSION SUBUNIT OF EMRAB-TOLC MULTIDRUG EFFLUX PUMP"/>
    <property type="match status" value="1"/>
</dbReference>
<dbReference type="GO" id="GO:0055085">
    <property type="term" value="P:transmembrane transport"/>
    <property type="evidence" value="ECO:0007669"/>
    <property type="project" value="InterPro"/>
</dbReference>
<dbReference type="InterPro" id="IPR058633">
    <property type="entry name" value="EmrA/FarA_HH"/>
</dbReference>
<evidence type="ECO:0000256" key="2">
    <source>
        <dbReference type="SAM" id="MobiDB-lite"/>
    </source>
</evidence>
<dbReference type="Pfam" id="PF25885">
    <property type="entry name" value="HH_EMRA"/>
    <property type="match status" value="1"/>
</dbReference>
<evidence type="ECO:0000313" key="7">
    <source>
        <dbReference type="Proteomes" id="UP000190092"/>
    </source>
</evidence>
<dbReference type="Pfam" id="PF25963">
    <property type="entry name" value="Beta-barrel_AAEA"/>
    <property type="match status" value="1"/>
</dbReference>
<dbReference type="Gene3D" id="2.40.50.100">
    <property type="match status" value="1"/>
</dbReference>
<protein>
    <submittedName>
        <fullName evidence="6">Membrane fusion protein, multidrug efflux system</fullName>
    </submittedName>
</protein>
<dbReference type="SUPFAM" id="SSF111369">
    <property type="entry name" value="HlyD-like secretion proteins"/>
    <property type="match status" value="2"/>
</dbReference>
<dbReference type="Gene3D" id="1.10.287.470">
    <property type="entry name" value="Helix hairpin bin"/>
    <property type="match status" value="1"/>
</dbReference>
<dbReference type="InterPro" id="IPR050739">
    <property type="entry name" value="MFP"/>
</dbReference>
<feature type="transmembrane region" description="Helical" evidence="3">
    <location>
        <begin position="21"/>
        <end position="40"/>
    </location>
</feature>
<feature type="region of interest" description="Disordered" evidence="2">
    <location>
        <begin position="176"/>
        <end position="196"/>
    </location>
</feature>
<dbReference type="PANTHER" id="PTHR30386:SF19">
    <property type="entry name" value="MULTIDRUG EXPORT PROTEIN EMRA-RELATED"/>
    <property type="match status" value="1"/>
</dbReference>
<sequence>MSVTQTSSAALKTRRRGARRVLLIGGPVLAGVIALGLYMMGGRYASTDDAYVQAARVEVSANISARVTEIAVHDNQLIEKGQLLFKLDDRPFRIAVENAEAQLASARLRIAALKAAYGRYRADERAAEDTVAYQQREFDRQTRLAASGISSHAQLDQATHDLETARQKLTAASQQTASALADLNGDPTAPADSHPSVQQAQAALDRARLDLSYTVVAAPMAGVVTRVEQLQVGDYVNAATPLFALVSNQDMWVEANFKETELTYMRPGQMATFDLDAYPGESFVGKVQSVSPGTGSSFSLLPPENASGNWVKVVQRLPVRLSIDRSHIDVPLAAGMSVTVEVDTHHQRSLKLWK</sequence>
<reference evidence="7" key="1">
    <citation type="submission" date="2017-02" db="EMBL/GenBank/DDBJ databases">
        <authorList>
            <person name="Varghese N."/>
            <person name="Submissions S."/>
        </authorList>
    </citation>
    <scope>NUCLEOTIDE SEQUENCE [LARGE SCALE GENOMIC DNA]</scope>
    <source>
        <strain evidence="7">ATCC 27094</strain>
    </source>
</reference>
<evidence type="ECO:0000256" key="3">
    <source>
        <dbReference type="SAM" id="Phobius"/>
    </source>
</evidence>
<keyword evidence="3" id="KW-0812">Transmembrane</keyword>
<feature type="domain" description="p-hydroxybenzoic acid efflux pump subunit AaeA-like beta-barrel" evidence="5">
    <location>
        <begin position="252"/>
        <end position="342"/>
    </location>
</feature>
<dbReference type="PRINTS" id="PR01490">
    <property type="entry name" value="RTXTOXIND"/>
</dbReference>
<accession>A0A1T4K6C1</accession>